<evidence type="ECO:0000259" key="4">
    <source>
        <dbReference type="Pfam" id="PF00496"/>
    </source>
</evidence>
<comment type="similarity">
    <text evidence="2">Belongs to the bacterial solute-binding protein 5 family.</text>
</comment>
<sequence length="555" mass="61865">MTRRLTGIPASFRRSFQGGFTRGVHRAAAAGLLAAVLAVPGTAALVAAPAMAQETPVRGGVLNSIVQPEPPTLMLGLNQQGPTQTVAGKIYQGLLTYDQKLNPMPSLAESWTVSPDGLTYTFKLFQNVKWHDGKPFTAKDVVFSTSKFLMEVHPRARAVFSRCESITAVDDNTVEFKLKEAFPAFIQAFEVSSAPMVPAHLYEGTDYRANPANTTPVGTGPFKLKEWVKGSYIQLVRNEDYYKKDLPYLDGITFRVIPDAASRSLALESGQVQQTQYSDLEPFEVPRMKALPNLTMTTAGYEFVAPLSWLEINHRVKPLDDKRFRKAIAYAIDRKFIRDKIWFGLGRVPTGPINSVVKFYDPKVTTYEPDLAKAKALLDEMGLKPDGKGVRATVKIMPMPYGETWTRLGEYLKQSLSKVGIAVVLESTDAAGWSQRVANWDYEITTNFVYQYGDPALGVARTYISSNIRKGVMFSNTMGYSNPKVDELFAKASQENDPAKRQEQYSEVQRILSDELPVVWLLEMEFPTFLDKRVKNANTTAIGVNDTYESVWLAK</sequence>
<dbReference type="CDD" id="cd08517">
    <property type="entry name" value="PBP2_NikA_DppA_OppA_like_13"/>
    <property type="match status" value="1"/>
</dbReference>
<dbReference type="PANTHER" id="PTHR30290">
    <property type="entry name" value="PERIPLASMIC BINDING COMPONENT OF ABC TRANSPORTER"/>
    <property type="match status" value="1"/>
</dbReference>
<dbReference type="OrthoDB" id="9803988at2"/>
<dbReference type="EMBL" id="CP028907">
    <property type="protein sequence ID" value="AWB08835.1"/>
    <property type="molecule type" value="Genomic_DNA"/>
</dbReference>
<reference evidence="5 6" key="1">
    <citation type="submission" date="2018-04" db="EMBL/GenBank/DDBJ databases">
        <title>Complete genome sequence of the nitrogen-fixing bacterium Azospirillum humicireducens type strain SgZ-5.</title>
        <authorList>
            <person name="Yu Z."/>
        </authorList>
    </citation>
    <scope>NUCLEOTIDE SEQUENCE [LARGE SCALE GENOMIC DNA]</scope>
    <source>
        <strain evidence="5 6">SgZ-5</strain>
        <plasmid evidence="5 6">pYZ6</plasmid>
    </source>
</reference>
<accession>A0A2R4VWN1</accession>
<protein>
    <submittedName>
        <fullName evidence="5">Peptide ABC transporter substrate-binding protein</fullName>
    </submittedName>
</protein>
<feature type="domain" description="Solute-binding protein family 5" evidence="4">
    <location>
        <begin position="103"/>
        <end position="460"/>
    </location>
</feature>
<dbReference type="Gene3D" id="3.10.105.10">
    <property type="entry name" value="Dipeptide-binding Protein, Domain 3"/>
    <property type="match status" value="1"/>
</dbReference>
<dbReference type="PANTHER" id="PTHR30290:SF38">
    <property type="entry name" value="D,D-DIPEPTIDE-BINDING PERIPLASMIC PROTEIN DDPA-RELATED"/>
    <property type="match status" value="1"/>
</dbReference>
<dbReference type="GO" id="GO:1904680">
    <property type="term" value="F:peptide transmembrane transporter activity"/>
    <property type="evidence" value="ECO:0007669"/>
    <property type="project" value="TreeGrafter"/>
</dbReference>
<gene>
    <name evidence="5" type="ORF">A6A40_27910</name>
</gene>
<keyword evidence="5" id="KW-0614">Plasmid</keyword>
<organism evidence="5 6">
    <name type="scientific">Azospirillum humicireducens</name>
    <dbReference type="NCBI Taxonomy" id="1226968"/>
    <lineage>
        <taxon>Bacteria</taxon>
        <taxon>Pseudomonadati</taxon>
        <taxon>Pseudomonadota</taxon>
        <taxon>Alphaproteobacteria</taxon>
        <taxon>Rhodospirillales</taxon>
        <taxon>Azospirillaceae</taxon>
        <taxon>Azospirillum</taxon>
    </lineage>
</organism>
<dbReference type="InterPro" id="IPR039424">
    <property type="entry name" value="SBP_5"/>
</dbReference>
<keyword evidence="3" id="KW-0732">Signal</keyword>
<dbReference type="AlphaFoldDB" id="A0A2R4VWN1"/>
<comment type="subcellular location">
    <subcellularLocation>
        <location evidence="1">Periplasm</location>
    </subcellularLocation>
</comment>
<geneLocation type="plasmid" evidence="5 6">
    <name>pYZ6</name>
</geneLocation>
<dbReference type="Gene3D" id="3.40.190.10">
    <property type="entry name" value="Periplasmic binding protein-like II"/>
    <property type="match status" value="1"/>
</dbReference>
<dbReference type="Pfam" id="PF00496">
    <property type="entry name" value="SBP_bac_5"/>
    <property type="match status" value="1"/>
</dbReference>
<dbReference type="Proteomes" id="UP000077405">
    <property type="component" value="Plasmid pYZ6"/>
</dbReference>
<dbReference type="SUPFAM" id="SSF53850">
    <property type="entry name" value="Periplasmic binding protein-like II"/>
    <property type="match status" value="1"/>
</dbReference>
<proteinExistence type="inferred from homology"/>
<dbReference type="KEGG" id="ahu:A6A40_27910"/>
<dbReference type="InterPro" id="IPR000914">
    <property type="entry name" value="SBP_5_dom"/>
</dbReference>
<dbReference type="GO" id="GO:0043190">
    <property type="term" value="C:ATP-binding cassette (ABC) transporter complex"/>
    <property type="evidence" value="ECO:0007669"/>
    <property type="project" value="InterPro"/>
</dbReference>
<name>A0A2R4VWN1_9PROT</name>
<evidence type="ECO:0000256" key="2">
    <source>
        <dbReference type="ARBA" id="ARBA00005695"/>
    </source>
</evidence>
<dbReference type="RefSeq" id="WP_108549083.1">
    <property type="nucleotide sequence ID" value="NZ_CP028907.1"/>
</dbReference>
<evidence type="ECO:0000313" key="6">
    <source>
        <dbReference type="Proteomes" id="UP000077405"/>
    </source>
</evidence>
<dbReference type="GO" id="GO:0030288">
    <property type="term" value="C:outer membrane-bounded periplasmic space"/>
    <property type="evidence" value="ECO:0007669"/>
    <property type="project" value="UniProtKB-ARBA"/>
</dbReference>
<dbReference type="InterPro" id="IPR030678">
    <property type="entry name" value="Peptide/Ni-bd"/>
</dbReference>
<dbReference type="GO" id="GO:0015833">
    <property type="term" value="P:peptide transport"/>
    <property type="evidence" value="ECO:0007669"/>
    <property type="project" value="TreeGrafter"/>
</dbReference>
<evidence type="ECO:0000313" key="5">
    <source>
        <dbReference type="EMBL" id="AWB08835.1"/>
    </source>
</evidence>
<evidence type="ECO:0000256" key="1">
    <source>
        <dbReference type="ARBA" id="ARBA00004418"/>
    </source>
</evidence>
<keyword evidence="6" id="KW-1185">Reference proteome</keyword>
<dbReference type="PIRSF" id="PIRSF002741">
    <property type="entry name" value="MppA"/>
    <property type="match status" value="1"/>
</dbReference>
<evidence type="ECO:0000256" key="3">
    <source>
        <dbReference type="ARBA" id="ARBA00022729"/>
    </source>
</evidence>